<dbReference type="EMBL" id="OC010681">
    <property type="protein sequence ID" value="CAD7267870.1"/>
    <property type="molecule type" value="Genomic_DNA"/>
</dbReference>
<name>A0A7R9B7V9_TIMSH</name>
<accession>A0A7R9B7V9</accession>
<evidence type="ECO:0000313" key="1">
    <source>
        <dbReference type="EMBL" id="CAD7267870.1"/>
    </source>
</evidence>
<reference evidence="1" key="1">
    <citation type="submission" date="2020-11" db="EMBL/GenBank/DDBJ databases">
        <authorList>
            <person name="Tran Van P."/>
        </authorList>
    </citation>
    <scope>NUCLEOTIDE SEQUENCE</scope>
</reference>
<sequence length="9" mass="1093">MSWVTVSRK</sequence>
<organism evidence="1">
    <name type="scientific">Timema shepardi</name>
    <name type="common">Walking stick</name>
    <dbReference type="NCBI Taxonomy" id="629360"/>
    <lineage>
        <taxon>Eukaryota</taxon>
        <taxon>Metazoa</taxon>
        <taxon>Ecdysozoa</taxon>
        <taxon>Arthropoda</taxon>
        <taxon>Hexapoda</taxon>
        <taxon>Insecta</taxon>
        <taxon>Pterygota</taxon>
        <taxon>Neoptera</taxon>
        <taxon>Polyneoptera</taxon>
        <taxon>Phasmatodea</taxon>
        <taxon>Timematodea</taxon>
        <taxon>Timematoidea</taxon>
        <taxon>Timematidae</taxon>
        <taxon>Timema</taxon>
    </lineage>
</organism>
<gene>
    <name evidence="1" type="ORF">TSIB3V08_LOCUS11874</name>
</gene>
<proteinExistence type="predicted"/>
<protein>
    <submittedName>
        <fullName evidence="1">Uncharacterized protein</fullName>
    </submittedName>
</protein>